<feature type="coiled-coil region" evidence="1">
    <location>
        <begin position="374"/>
        <end position="401"/>
    </location>
</feature>
<feature type="region of interest" description="Disordered" evidence="2">
    <location>
        <begin position="415"/>
        <end position="463"/>
    </location>
</feature>
<proteinExistence type="predicted"/>
<feature type="region of interest" description="Disordered" evidence="2">
    <location>
        <begin position="163"/>
        <end position="183"/>
    </location>
</feature>
<evidence type="ECO:0000256" key="2">
    <source>
        <dbReference type="SAM" id="MobiDB-lite"/>
    </source>
</evidence>
<sequence length="463" mass="52276">MNWTSGKSRLKVKFEKRTQKEFFKQQRLRRLDNGPPKENMLSKFSSLNQPKTNQLTRIENNRPEHEHVTGSLFDAVDIDSIDIASFAQRNRSPAADMATRKQNLLRDKNWVGTFSSDPCPSRDQSSNMHLPAEERTHERIADAASGDEQQSLISAMYRHELDASVPEREPPSNSQSGVLRDHPDDITDTLRIEEITAANSLSPMLCSDHQPSTQSLGWRHFINSPSAGDDVPNVYNHQVDPVKRWERSNARQYPYSNSARDSRFYRTPSSIAISAPFTIKDTVATSSNDISKTGYMFDLDDSRDDDSASYFTQPTNNVFPTHSTVSFSQGLYSTDNTCNIKEQRGKTGSSEHVYEQIHNQASIDDRLCKLEAKDAELEHELEKLKSIVRQLMDDMKNTQGSVDELPNARIIQETSDSPLCQDHGGTAEKPNETDATIETETSPDLQPNILSVVRQTEADQNRV</sequence>
<keyword evidence="1" id="KW-0175">Coiled coil</keyword>
<comment type="caution">
    <text evidence="3">The sequence shown here is derived from an EMBL/GenBank/DDBJ whole genome shotgun (WGS) entry which is preliminary data.</text>
</comment>
<organism evidence="3 4">
    <name type="scientific">Paraglomus occultum</name>
    <dbReference type="NCBI Taxonomy" id="144539"/>
    <lineage>
        <taxon>Eukaryota</taxon>
        <taxon>Fungi</taxon>
        <taxon>Fungi incertae sedis</taxon>
        <taxon>Mucoromycota</taxon>
        <taxon>Glomeromycotina</taxon>
        <taxon>Glomeromycetes</taxon>
        <taxon>Paraglomerales</taxon>
        <taxon>Paraglomeraceae</taxon>
        <taxon>Paraglomus</taxon>
    </lineage>
</organism>
<dbReference type="EMBL" id="CAJVPJ010000648">
    <property type="protein sequence ID" value="CAG8546051.1"/>
    <property type="molecule type" value="Genomic_DNA"/>
</dbReference>
<evidence type="ECO:0000313" key="4">
    <source>
        <dbReference type="Proteomes" id="UP000789572"/>
    </source>
</evidence>
<dbReference type="Proteomes" id="UP000789572">
    <property type="component" value="Unassembled WGS sequence"/>
</dbReference>
<evidence type="ECO:0000256" key="1">
    <source>
        <dbReference type="SAM" id="Coils"/>
    </source>
</evidence>
<accession>A0A9N9FNV1</accession>
<keyword evidence="4" id="KW-1185">Reference proteome</keyword>
<dbReference type="OrthoDB" id="10469769at2759"/>
<feature type="compositionally biased region" description="Polar residues" evidence="2">
    <location>
        <begin position="433"/>
        <end position="449"/>
    </location>
</feature>
<protein>
    <submittedName>
        <fullName evidence="3">4635_t:CDS:1</fullName>
    </submittedName>
</protein>
<dbReference type="AlphaFoldDB" id="A0A9N9FNV1"/>
<evidence type="ECO:0000313" key="3">
    <source>
        <dbReference type="EMBL" id="CAG8546051.1"/>
    </source>
</evidence>
<reference evidence="3" key="1">
    <citation type="submission" date="2021-06" db="EMBL/GenBank/DDBJ databases">
        <authorList>
            <person name="Kallberg Y."/>
            <person name="Tangrot J."/>
            <person name="Rosling A."/>
        </authorList>
    </citation>
    <scope>NUCLEOTIDE SEQUENCE</scope>
    <source>
        <strain evidence="3">IA702</strain>
    </source>
</reference>
<name>A0A9N9FNV1_9GLOM</name>
<gene>
    <name evidence="3" type="ORF">POCULU_LOCUS4777</name>
</gene>